<protein>
    <recommendedName>
        <fullName evidence="4">Secreted protein</fullName>
    </recommendedName>
</protein>
<dbReference type="EMBL" id="JAIGNK010000001">
    <property type="protein sequence ID" value="MBX7457069.1"/>
    <property type="molecule type" value="Genomic_DNA"/>
</dbReference>
<keyword evidence="3" id="KW-1185">Reference proteome</keyword>
<evidence type="ECO:0000313" key="2">
    <source>
        <dbReference type="EMBL" id="MBX7457069.1"/>
    </source>
</evidence>
<evidence type="ECO:0000256" key="1">
    <source>
        <dbReference type="SAM" id="Phobius"/>
    </source>
</evidence>
<feature type="transmembrane region" description="Helical" evidence="1">
    <location>
        <begin position="6"/>
        <end position="23"/>
    </location>
</feature>
<reference evidence="2 3" key="1">
    <citation type="submission" date="2021-08" db="EMBL/GenBank/DDBJ databases">
        <title>Comparative Genomics Analysis of the Genus Qipengyuania Reveals Extensive Genetic Diversity and Metabolic Versatility, Including the Description of Fifteen Novel Species.</title>
        <authorList>
            <person name="Liu Y."/>
        </authorList>
    </citation>
    <scope>NUCLEOTIDE SEQUENCE [LARGE SCALE GENOMIC DNA]</scope>
    <source>
        <strain evidence="2 3">1NDH17</strain>
    </source>
</reference>
<gene>
    <name evidence="2" type="ORF">K3152_02315</name>
</gene>
<comment type="caution">
    <text evidence="2">The sequence shown here is derived from an EMBL/GenBank/DDBJ whole genome shotgun (WGS) entry which is preliminary data.</text>
</comment>
<proteinExistence type="predicted"/>
<evidence type="ECO:0008006" key="4">
    <source>
        <dbReference type="Google" id="ProtNLM"/>
    </source>
</evidence>
<organism evidence="2 3">
    <name type="scientific">Qipengyuania polymorpha</name>
    <dbReference type="NCBI Taxonomy" id="2867234"/>
    <lineage>
        <taxon>Bacteria</taxon>
        <taxon>Pseudomonadati</taxon>
        <taxon>Pseudomonadota</taxon>
        <taxon>Alphaproteobacteria</taxon>
        <taxon>Sphingomonadales</taxon>
        <taxon>Erythrobacteraceae</taxon>
        <taxon>Qipengyuania</taxon>
    </lineage>
</organism>
<accession>A0ABS7IUI8</accession>
<dbReference type="RefSeq" id="WP_221572419.1">
    <property type="nucleotide sequence ID" value="NZ_JAIGNK010000001.1"/>
</dbReference>
<sequence length="169" mass="18223">MTVLAWQIGIAVFGIAAVAWLVSKARKSSAKARQVEADAALKAAEVKAHRDAVGYYVYYAEHFGDLSQFFQSVRAEEEDSAAEASYAALEGVGAASIIPLLRDAESAHVAFHRQVNNLDYEQDADEIAAAEQEYSARIGLAEAGLRDSGVSVTKLLEDFEKRNATILAS</sequence>
<keyword evidence="1" id="KW-0472">Membrane</keyword>
<evidence type="ECO:0000313" key="3">
    <source>
        <dbReference type="Proteomes" id="UP000783253"/>
    </source>
</evidence>
<dbReference type="Proteomes" id="UP000783253">
    <property type="component" value="Unassembled WGS sequence"/>
</dbReference>
<keyword evidence="1" id="KW-0812">Transmembrane</keyword>
<name>A0ABS7IUI8_9SPHN</name>
<keyword evidence="1" id="KW-1133">Transmembrane helix</keyword>